<gene>
    <name evidence="1" type="ORF">BLA60_08305</name>
</gene>
<dbReference type="Proteomes" id="UP000185696">
    <property type="component" value="Unassembled WGS sequence"/>
</dbReference>
<name>A0A7Z1B0G1_9PSEU</name>
<comment type="caution">
    <text evidence="1">The sequence shown here is derived from an EMBL/GenBank/DDBJ whole genome shotgun (WGS) entry which is preliminary data.</text>
</comment>
<proteinExistence type="predicted"/>
<protein>
    <submittedName>
        <fullName evidence="1">Uncharacterized protein</fullName>
    </submittedName>
</protein>
<dbReference type="EMBL" id="MSIF01000003">
    <property type="protein sequence ID" value="OLF12022.1"/>
    <property type="molecule type" value="Genomic_DNA"/>
</dbReference>
<evidence type="ECO:0000313" key="2">
    <source>
        <dbReference type="Proteomes" id="UP000185696"/>
    </source>
</evidence>
<dbReference type="AlphaFoldDB" id="A0A7Z1B0G1"/>
<accession>A0A7Z1B0G1</accession>
<dbReference type="RefSeq" id="WP_075132210.1">
    <property type="nucleotide sequence ID" value="NZ_MSIF01000003.1"/>
</dbReference>
<organism evidence="1 2">
    <name type="scientific">Actinophytocola xinjiangensis</name>
    <dbReference type="NCBI Taxonomy" id="485602"/>
    <lineage>
        <taxon>Bacteria</taxon>
        <taxon>Bacillati</taxon>
        <taxon>Actinomycetota</taxon>
        <taxon>Actinomycetes</taxon>
        <taxon>Pseudonocardiales</taxon>
        <taxon>Pseudonocardiaceae</taxon>
    </lineage>
</organism>
<dbReference type="OrthoDB" id="3668775at2"/>
<keyword evidence="2" id="KW-1185">Reference proteome</keyword>
<evidence type="ECO:0000313" key="1">
    <source>
        <dbReference type="EMBL" id="OLF12022.1"/>
    </source>
</evidence>
<sequence length="217" mass="23795">MDDYRAGCAEIESVWAREIAGEDGPLPGSGLTALVTPQGWCGHVEPADGRWAVGVLAAAKTIVAAVAAAYDVPERAVTMRPDGERAVFVWVYSTAGGADYHRGWPHPPLDGSEYIDIQRERPGTSLLDLVQLTTRARSYQETWSALRTGRQVDMAQLVRRYHRLRAGIHDLLPRTRPDQLRDILLQVGVSREALPDDVAETIGYPAGSELTIPFPRA</sequence>
<reference evidence="1 2" key="1">
    <citation type="submission" date="2016-12" db="EMBL/GenBank/DDBJ databases">
        <title>The draft genome sequence of Actinophytocola xinjiangensis.</title>
        <authorList>
            <person name="Wang W."/>
            <person name="Yuan L."/>
        </authorList>
    </citation>
    <scope>NUCLEOTIDE SEQUENCE [LARGE SCALE GENOMIC DNA]</scope>
    <source>
        <strain evidence="1 2">CGMCC 4.4663</strain>
    </source>
</reference>